<dbReference type="EMBL" id="JAUJWV010000001">
    <property type="protein sequence ID" value="MDN7242028.1"/>
    <property type="molecule type" value="Genomic_DNA"/>
</dbReference>
<sequence length="479" mass="52409">MEKMNNAANIESAGTSFYTSLQDAADEISLDNRLAGTTFSLAIRHAETGKLIYGKNEEIGVTPASSLKILTTAAALETLGENYRFSTAVLMDGYIDKETLHGNLYLRGQGDPTLRRLDLDNFAAILKKHGVKKITGNLIGDDTWFDAVQLSPGISKDDESYYYAARVSALNLSPNTDFDTGAIKVDAKPSRVGQPAKIIMGPDAEFMEVDNQSITVTRGEIDTLVVAREWNTNKIIVTGKVPLGSPGTKEWITVPQPTMYTLYNFKFALVEQHIHFSETSNILIGKVPGDAHLLVSKNSMPLKKLLLPFMKLSNNSHAEVLAKEMGKVVFGDGSWESGLLVMKNFLSSAGLATDQWIFEDASGMSHANKIAASELTKLLYLVRSRPWFPHFLKSLPVAGAPERLVGGTLRKRFKGTASTANVLAKTGTLTEVSSLSGYAKTKDGEWLVFAFLTQDSSVPTIPTIDRLVEAITRSRRQIR</sequence>
<dbReference type="Pfam" id="PF02113">
    <property type="entry name" value="Peptidase_S13"/>
    <property type="match status" value="1"/>
</dbReference>
<dbReference type="InterPro" id="IPR012338">
    <property type="entry name" value="Beta-lactam/transpept-like"/>
</dbReference>
<dbReference type="NCBIfam" id="TIGR00666">
    <property type="entry name" value="PBP4"/>
    <property type="match status" value="1"/>
</dbReference>
<evidence type="ECO:0000256" key="1">
    <source>
        <dbReference type="ARBA" id="ARBA00006096"/>
    </source>
</evidence>
<dbReference type="EC" id="3.4.16.4" evidence="3"/>
<dbReference type="RefSeq" id="WP_301723567.1">
    <property type="nucleotide sequence ID" value="NZ_JAUJWV010000001.1"/>
</dbReference>
<organism evidence="3 4">
    <name type="scientific">Planococcus shixiaomingii</name>
    <dbReference type="NCBI Taxonomy" id="3058393"/>
    <lineage>
        <taxon>Bacteria</taxon>
        <taxon>Bacillati</taxon>
        <taxon>Bacillota</taxon>
        <taxon>Bacilli</taxon>
        <taxon>Bacillales</taxon>
        <taxon>Caryophanaceae</taxon>
        <taxon>Planococcus</taxon>
    </lineage>
</organism>
<evidence type="ECO:0000313" key="4">
    <source>
        <dbReference type="Proteomes" id="UP001172055"/>
    </source>
</evidence>
<reference evidence="3 4" key="1">
    <citation type="submission" date="2023-06" db="EMBL/GenBank/DDBJ databases">
        <title>Novel species in genus Planococcus.</title>
        <authorList>
            <person name="Ning S."/>
        </authorList>
    </citation>
    <scope>NUCLEOTIDE SEQUENCE [LARGE SCALE GENOMIC DNA]</scope>
    <source>
        <strain evidence="3 4">N028</strain>
    </source>
</reference>
<dbReference type="Gene3D" id="3.40.710.10">
    <property type="entry name" value="DD-peptidase/beta-lactamase superfamily"/>
    <property type="match status" value="1"/>
</dbReference>
<dbReference type="Gene3D" id="3.50.80.20">
    <property type="entry name" value="D-Ala-D-Ala carboxypeptidase C, peptidase S13"/>
    <property type="match status" value="1"/>
</dbReference>
<keyword evidence="4" id="KW-1185">Reference proteome</keyword>
<name>A0ABT8N2C1_9BACL</name>
<evidence type="ECO:0000256" key="2">
    <source>
        <dbReference type="ARBA" id="ARBA00022801"/>
    </source>
</evidence>
<comment type="caution">
    <text evidence="3">The sequence shown here is derived from an EMBL/GenBank/DDBJ whole genome shotgun (WGS) entry which is preliminary data.</text>
</comment>
<dbReference type="GO" id="GO:0009002">
    <property type="term" value="F:serine-type D-Ala-D-Ala carboxypeptidase activity"/>
    <property type="evidence" value="ECO:0007669"/>
    <property type="project" value="UniProtKB-EC"/>
</dbReference>
<keyword evidence="3" id="KW-0645">Protease</keyword>
<dbReference type="InterPro" id="IPR000667">
    <property type="entry name" value="Peptidase_S13"/>
</dbReference>
<dbReference type="PANTHER" id="PTHR30023:SF0">
    <property type="entry name" value="PENICILLIN-SENSITIVE CARBOXYPEPTIDASE A"/>
    <property type="match status" value="1"/>
</dbReference>
<keyword evidence="3" id="KW-0121">Carboxypeptidase</keyword>
<dbReference type="PRINTS" id="PR00922">
    <property type="entry name" value="DADACBPTASE3"/>
</dbReference>
<comment type="similarity">
    <text evidence="1">Belongs to the peptidase S13 family.</text>
</comment>
<dbReference type="Proteomes" id="UP001172055">
    <property type="component" value="Unassembled WGS sequence"/>
</dbReference>
<evidence type="ECO:0000313" key="3">
    <source>
        <dbReference type="EMBL" id="MDN7242028.1"/>
    </source>
</evidence>
<dbReference type="SUPFAM" id="SSF56601">
    <property type="entry name" value="beta-lactamase/transpeptidase-like"/>
    <property type="match status" value="1"/>
</dbReference>
<gene>
    <name evidence="3" type="primary">dacB</name>
    <name evidence="3" type="ORF">QWY14_09475</name>
</gene>
<accession>A0ABT8N2C1</accession>
<proteinExistence type="inferred from homology"/>
<protein>
    <submittedName>
        <fullName evidence="3">D-alanyl-D-alanine carboxypeptidase/D-alanyl-D-alanine-endopeptidase</fullName>
        <ecNumber evidence="3">3.4.16.4</ecNumber>
    </submittedName>
</protein>
<keyword evidence="2 3" id="KW-0378">Hydrolase</keyword>
<dbReference type="PANTHER" id="PTHR30023">
    <property type="entry name" value="D-ALANYL-D-ALANINE CARBOXYPEPTIDASE"/>
    <property type="match status" value="1"/>
</dbReference>